<accession>A0A1S3WZQ3</accession>
<dbReference type="Pfam" id="PF00536">
    <property type="entry name" value="SAM_1"/>
    <property type="match status" value="1"/>
</dbReference>
<dbReference type="InterPro" id="IPR013761">
    <property type="entry name" value="SAM/pointed_sf"/>
</dbReference>
<dbReference type="GeneID" id="107759715"/>
<dbReference type="KEGG" id="nta:107759715"/>
<dbReference type="PaxDb" id="4097-A0A1S3WZQ3"/>
<sequence>MYADREEALSRTSIKERLKRNAADDSARRRLISGKRHREDYDKWVHDLYEPGELQGSNQRIGTKDLRLKLQRRRSIQQATQIIKSSLSGGTRDLREKLSGTVYSQTMQIGAPPKKLKTIPEVSKPSKRSVVAEAPASETKNIASKVSKKKSQQKVESVDSFLLSLGLEKYAVTFQAEEVDMAALLHMTDEDLKAMGIPMGPRKKILLALESKV</sequence>
<dbReference type="SUPFAM" id="SSF47769">
    <property type="entry name" value="SAM/Pointed domain"/>
    <property type="match status" value="1"/>
</dbReference>
<proteinExistence type="predicted"/>
<keyword evidence="2" id="KW-1185">Reference proteome</keyword>
<evidence type="ECO:0000313" key="2">
    <source>
        <dbReference type="Proteomes" id="UP000790787"/>
    </source>
</evidence>
<dbReference type="Proteomes" id="UP000790787">
    <property type="component" value="Chromosome 17"/>
</dbReference>
<keyword evidence="1" id="KW-0677">Repeat</keyword>
<evidence type="ECO:0000313" key="3">
    <source>
        <dbReference type="RefSeq" id="XP_016433200.1"/>
    </source>
</evidence>
<dbReference type="OMA" id="FDIFEMY"/>
<dbReference type="SMART" id="SM00454">
    <property type="entry name" value="SAM"/>
    <property type="match status" value="1"/>
</dbReference>
<dbReference type="PANTHER" id="PTHR10627:SF74">
    <property type="entry name" value="OS08G0526500 PROTEIN"/>
    <property type="match status" value="1"/>
</dbReference>
<dbReference type="OrthoDB" id="76949at2759"/>
<dbReference type="PANTHER" id="PTHR10627">
    <property type="entry name" value="SCP160"/>
    <property type="match status" value="1"/>
</dbReference>
<dbReference type="CDD" id="cd09487">
    <property type="entry name" value="SAM_superfamily"/>
    <property type="match status" value="1"/>
</dbReference>
<organism evidence="2 3">
    <name type="scientific">Nicotiana tabacum</name>
    <name type="common">Common tobacco</name>
    <dbReference type="NCBI Taxonomy" id="4097"/>
    <lineage>
        <taxon>Eukaryota</taxon>
        <taxon>Viridiplantae</taxon>
        <taxon>Streptophyta</taxon>
        <taxon>Embryophyta</taxon>
        <taxon>Tracheophyta</taxon>
        <taxon>Spermatophyta</taxon>
        <taxon>Magnoliopsida</taxon>
        <taxon>eudicotyledons</taxon>
        <taxon>Gunneridae</taxon>
        <taxon>Pentapetalae</taxon>
        <taxon>asterids</taxon>
        <taxon>lamiids</taxon>
        <taxon>Solanales</taxon>
        <taxon>Solanaceae</taxon>
        <taxon>Nicotianoideae</taxon>
        <taxon>Nicotianeae</taxon>
        <taxon>Nicotiana</taxon>
    </lineage>
</organism>
<dbReference type="RefSeq" id="XP_016433200.1">
    <property type="nucleotide sequence ID" value="XM_016577714.1"/>
</dbReference>
<reference evidence="2" key="1">
    <citation type="journal article" date="2014" name="Nat. Commun.">
        <title>The tobacco genome sequence and its comparison with those of tomato and potato.</title>
        <authorList>
            <person name="Sierro N."/>
            <person name="Battey J.N."/>
            <person name="Ouadi S."/>
            <person name="Bakaher N."/>
            <person name="Bovet L."/>
            <person name="Willig A."/>
            <person name="Goepfert S."/>
            <person name="Peitsch M.C."/>
            <person name="Ivanov N.V."/>
        </authorList>
    </citation>
    <scope>NUCLEOTIDE SEQUENCE [LARGE SCALE GENOMIC DNA]</scope>
</reference>
<dbReference type="Gene3D" id="1.10.150.50">
    <property type="entry name" value="Transcription Factor, Ets-1"/>
    <property type="match status" value="1"/>
</dbReference>
<dbReference type="AlphaFoldDB" id="A0A1S3WZQ3"/>
<dbReference type="FunFam" id="1.10.150.50:FF:000054">
    <property type="entry name" value="Sterile alpha motif domain-containing protein"/>
    <property type="match status" value="1"/>
</dbReference>
<dbReference type="SMR" id="A0A1S3WZQ3"/>
<evidence type="ECO:0000256" key="1">
    <source>
        <dbReference type="ARBA" id="ARBA00022737"/>
    </source>
</evidence>
<dbReference type="STRING" id="4097.A0A1S3WZQ3"/>
<reference evidence="3" key="2">
    <citation type="submission" date="2025-08" db="UniProtKB">
        <authorList>
            <consortium name="RefSeq"/>
        </authorList>
    </citation>
    <scope>IDENTIFICATION</scope>
</reference>
<name>A0A1S3WZQ3_TOBAC</name>
<gene>
    <name evidence="3" type="primary">LOC107759715</name>
</gene>
<dbReference type="InterPro" id="IPR001660">
    <property type="entry name" value="SAM"/>
</dbReference>
<protein>
    <submittedName>
        <fullName evidence="3">Ankyrin repeat and SAM domain-containing protein 6-like</fullName>
    </submittedName>
</protein>
<dbReference type="PROSITE" id="PS50105">
    <property type="entry name" value="SAM_DOMAIN"/>
    <property type="match status" value="1"/>
</dbReference>